<feature type="region of interest" description="Disordered" evidence="1">
    <location>
        <begin position="1"/>
        <end position="45"/>
    </location>
</feature>
<evidence type="ECO:0000313" key="2">
    <source>
        <dbReference type="EMBL" id="ELS55912.1"/>
    </source>
</evidence>
<protein>
    <submittedName>
        <fullName evidence="2">Uncharacterized protein</fullName>
    </submittedName>
</protein>
<dbReference type="EMBL" id="AMLP01000102">
    <property type="protein sequence ID" value="ELS55912.1"/>
    <property type="molecule type" value="Genomic_DNA"/>
</dbReference>
<reference evidence="2 3" key="1">
    <citation type="journal article" date="2013" name="Genome Announc.">
        <title>Draft Genome Sequence of Streptomyces viridochromogenes Strain Tu57, Producer of Avilamycin.</title>
        <authorList>
            <person name="Gruning B.A."/>
            <person name="Erxleben A."/>
            <person name="Hahnlein A."/>
            <person name="Gunther S."/>
        </authorList>
    </citation>
    <scope>NUCLEOTIDE SEQUENCE [LARGE SCALE GENOMIC DNA]</scope>
    <source>
        <strain evidence="2 3">Tue57</strain>
    </source>
</reference>
<dbReference type="Proteomes" id="UP000011205">
    <property type="component" value="Unassembled WGS sequence"/>
</dbReference>
<name>L8PKK8_STRVR</name>
<organism evidence="2 3">
    <name type="scientific">Streptomyces viridochromogenes Tue57</name>
    <dbReference type="NCBI Taxonomy" id="1160705"/>
    <lineage>
        <taxon>Bacteria</taxon>
        <taxon>Bacillati</taxon>
        <taxon>Actinomycetota</taxon>
        <taxon>Actinomycetes</taxon>
        <taxon>Kitasatosporales</taxon>
        <taxon>Streptomycetaceae</taxon>
        <taxon>Streptomyces</taxon>
    </lineage>
</organism>
<gene>
    <name evidence="2" type="ORF">STVIR_3257</name>
</gene>
<sequence>MDERVHLSPAGRRDLAASFAHPRPAALNATRPAAPRPAAVVSRAR</sequence>
<dbReference type="AlphaFoldDB" id="L8PKK8"/>
<feature type="compositionally biased region" description="Basic and acidic residues" evidence="1">
    <location>
        <begin position="1"/>
        <end position="15"/>
    </location>
</feature>
<proteinExistence type="predicted"/>
<evidence type="ECO:0000256" key="1">
    <source>
        <dbReference type="SAM" id="MobiDB-lite"/>
    </source>
</evidence>
<dbReference type="PATRIC" id="fig|1160705.3.peg.3232"/>
<accession>L8PKK8</accession>
<comment type="caution">
    <text evidence="2">The sequence shown here is derived from an EMBL/GenBank/DDBJ whole genome shotgun (WGS) entry which is preliminary data.</text>
</comment>
<evidence type="ECO:0000313" key="3">
    <source>
        <dbReference type="Proteomes" id="UP000011205"/>
    </source>
</evidence>
<feature type="compositionally biased region" description="Low complexity" evidence="1">
    <location>
        <begin position="22"/>
        <end position="45"/>
    </location>
</feature>